<dbReference type="EMBL" id="CP016893">
    <property type="protein sequence ID" value="AST57297.1"/>
    <property type="molecule type" value="Genomic_DNA"/>
</dbReference>
<dbReference type="AlphaFoldDB" id="A0A223HY36"/>
<dbReference type="Gene3D" id="3.30.70.2660">
    <property type="match status" value="1"/>
</dbReference>
<dbReference type="NCBIfam" id="TIGR02592">
    <property type="entry name" value="cas_Cas5h"/>
    <property type="match status" value="1"/>
</dbReference>
<dbReference type="InterPro" id="IPR013422">
    <property type="entry name" value="CRISPR-assoc_prot_Cas5_N"/>
</dbReference>
<gene>
    <name evidence="2" type="ORF">Thert_01209</name>
</gene>
<dbReference type="GO" id="GO:0043571">
    <property type="term" value="P:maintenance of CRISPR repeat elements"/>
    <property type="evidence" value="ECO:0007669"/>
    <property type="project" value="InterPro"/>
</dbReference>
<reference evidence="2 3" key="1">
    <citation type="submission" date="2016-08" db="EMBL/GenBank/DDBJ databases">
        <title>A novel genetic cassette of butanologenic Thermoanaerobacterium thermosaccharolyticum that directly convert cellulose to butanol.</title>
        <authorList>
            <person name="Li T."/>
            <person name="He J."/>
        </authorList>
    </citation>
    <scope>NUCLEOTIDE SEQUENCE [LARGE SCALE GENOMIC DNA]</scope>
    <source>
        <strain evidence="2 3">TG57</strain>
    </source>
</reference>
<dbReference type="NCBIfam" id="TIGR02593">
    <property type="entry name" value="CRISPR_cas5"/>
    <property type="match status" value="1"/>
</dbReference>
<dbReference type="Pfam" id="PF09704">
    <property type="entry name" value="Cas_Cas5d"/>
    <property type="match status" value="1"/>
</dbReference>
<proteinExistence type="predicted"/>
<dbReference type="GeneID" id="93865408"/>
<accession>A0A223HY36</accession>
<dbReference type="InterPro" id="IPR021124">
    <property type="entry name" value="CRISPR-assoc_prot_Cas5"/>
</dbReference>
<dbReference type="Proteomes" id="UP000214975">
    <property type="component" value="Chromosome"/>
</dbReference>
<dbReference type="OMA" id="PWGHFRR"/>
<dbReference type="RefSeq" id="WP_013299028.1">
    <property type="nucleotide sequence ID" value="NZ_CP016893.1"/>
</dbReference>
<evidence type="ECO:0000313" key="3">
    <source>
        <dbReference type="Proteomes" id="UP000214975"/>
    </source>
</evidence>
<keyword evidence="1" id="KW-0051">Antiviral defense</keyword>
<sequence length="237" mass="27857">MKSLIFDIYGDFGHFKKYYTTSSPLTFSFPPPPTIKGMLGAIGGISKTEYLKTFRSDKCKIAVRILRPVKKIRMGLNLINTKDNFWIPFKKKNHEARTQVKMELLKDPMYRIYFSHEDDELFNDIVEKVRNHHNVYTLSLGLSEMIADYRFVDVKDAFETGDVETEISSVLPYKYILDNKIVFEDGKKYFKEKIPFDMDEDRVVLDYSDVVYEANGKSIRSYVSKSWVIDDEYVMFF</sequence>
<evidence type="ECO:0000313" key="2">
    <source>
        <dbReference type="EMBL" id="AST57297.1"/>
    </source>
</evidence>
<dbReference type="GO" id="GO:0051607">
    <property type="term" value="P:defense response to virus"/>
    <property type="evidence" value="ECO:0007669"/>
    <property type="project" value="UniProtKB-KW"/>
</dbReference>
<organism evidence="2 3">
    <name type="scientific">Thermoanaerobacterium thermosaccharolyticum</name>
    <name type="common">Clostridium thermosaccharolyticum</name>
    <dbReference type="NCBI Taxonomy" id="1517"/>
    <lineage>
        <taxon>Bacteria</taxon>
        <taxon>Bacillati</taxon>
        <taxon>Bacillota</taxon>
        <taxon>Clostridia</taxon>
        <taxon>Thermoanaerobacterales</taxon>
        <taxon>Thermoanaerobacteraceae</taxon>
        <taxon>Thermoanaerobacterium</taxon>
    </lineage>
</organism>
<dbReference type="InterPro" id="IPR013421">
    <property type="entry name" value="CRISPR-assoc_prot_Cas5_HALMA"/>
</dbReference>
<name>A0A223HY36_THETR</name>
<evidence type="ECO:0000256" key="1">
    <source>
        <dbReference type="ARBA" id="ARBA00023118"/>
    </source>
</evidence>
<protein>
    <submittedName>
        <fullName evidence="2">CRISPR-associated endoribonuclease Cas5</fullName>
    </submittedName>
</protein>